<dbReference type="InterPro" id="IPR048198">
    <property type="entry name" value="YtrI"/>
</dbReference>
<evidence type="ECO:0000256" key="1">
    <source>
        <dbReference type="SAM" id="Coils"/>
    </source>
</evidence>
<proteinExistence type="predicted"/>
<evidence type="ECO:0000259" key="3">
    <source>
        <dbReference type="Pfam" id="PF26347"/>
    </source>
</evidence>
<dbReference type="RefSeq" id="WP_050353364.1">
    <property type="nucleotide sequence ID" value="NZ_BOSN01000009.1"/>
</dbReference>
<organism evidence="4 5">
    <name type="scientific">Virgibacillus pantothenticus</name>
    <dbReference type="NCBI Taxonomy" id="1473"/>
    <lineage>
        <taxon>Bacteria</taxon>
        <taxon>Bacillati</taxon>
        <taxon>Bacillota</taxon>
        <taxon>Bacilli</taxon>
        <taxon>Bacillales</taxon>
        <taxon>Bacillaceae</taxon>
        <taxon>Virgibacillus</taxon>
    </lineage>
</organism>
<evidence type="ECO:0000256" key="2">
    <source>
        <dbReference type="SAM" id="Phobius"/>
    </source>
</evidence>
<name>A0A0L0QQD6_VIRPA</name>
<dbReference type="InterPro" id="IPR058620">
    <property type="entry name" value="YtrI_C"/>
</dbReference>
<evidence type="ECO:0000313" key="5">
    <source>
        <dbReference type="Proteomes" id="UP000036780"/>
    </source>
</evidence>
<evidence type="ECO:0000313" key="4">
    <source>
        <dbReference type="EMBL" id="KNE20779.1"/>
    </source>
</evidence>
<keyword evidence="1" id="KW-0175">Coiled coil</keyword>
<dbReference type="EMBL" id="LGTO01000007">
    <property type="protein sequence ID" value="KNE20779.1"/>
    <property type="molecule type" value="Genomic_DNA"/>
</dbReference>
<sequence length="167" mass="19171">MHIPPYHKKATWQRFFVGVMVGGILAYCSLLYMYGKMYEDLIIRNHEMQNEISQLRTQNESLLEDNDELNEKSAKQVSVESISFTVENKDELRMDRLIAGKLEELVQEELKHIIGKDLAIIAESDSLIAAALENKAFTVEEFDYSFSITKLIISNHIKITAEAKRST</sequence>
<dbReference type="PATRIC" id="fig|1473.5.peg.2956"/>
<dbReference type="Pfam" id="PF26347">
    <property type="entry name" value="YtrI_sporulation"/>
    <property type="match status" value="1"/>
</dbReference>
<accession>A0A0L0QQD6</accession>
<dbReference type="OrthoDB" id="2691164at2"/>
<gene>
    <name evidence="4" type="ORF">AFK71_20895</name>
</gene>
<dbReference type="GeneID" id="66869982"/>
<keyword evidence="2" id="KW-0812">Transmembrane</keyword>
<feature type="coiled-coil region" evidence="1">
    <location>
        <begin position="38"/>
        <end position="72"/>
    </location>
</feature>
<comment type="caution">
    <text evidence="4">The sequence shown here is derived from an EMBL/GenBank/DDBJ whole genome shotgun (WGS) entry which is preliminary data.</text>
</comment>
<reference evidence="5" key="1">
    <citation type="submission" date="2015-07" db="EMBL/GenBank/DDBJ databases">
        <title>Fjat-10053 dsm26.</title>
        <authorList>
            <person name="Liu B."/>
            <person name="Wang J."/>
            <person name="Zhu Y."/>
            <person name="Liu G."/>
            <person name="Chen Q."/>
            <person name="Chen Z."/>
            <person name="Lan J."/>
            <person name="Che J."/>
            <person name="Ge C."/>
            <person name="Shi H."/>
            <person name="Pan Z."/>
            <person name="Liu X."/>
        </authorList>
    </citation>
    <scope>NUCLEOTIDE SEQUENCE [LARGE SCALE GENOMIC DNA]</scope>
    <source>
        <strain evidence="5">DSM 26</strain>
    </source>
</reference>
<dbReference type="AlphaFoldDB" id="A0A0L0QQD6"/>
<keyword evidence="2" id="KW-1133">Transmembrane helix</keyword>
<keyword evidence="5" id="KW-1185">Reference proteome</keyword>
<feature type="transmembrane region" description="Helical" evidence="2">
    <location>
        <begin position="12"/>
        <end position="34"/>
    </location>
</feature>
<keyword evidence="2" id="KW-0472">Membrane</keyword>
<protein>
    <recommendedName>
        <fullName evidence="3">Sporulation membrane protein YtrI C-terminal domain-containing protein</fullName>
    </recommendedName>
</protein>
<dbReference type="NCBIfam" id="NF041479">
    <property type="entry name" value="spor_membprot_YtrI"/>
    <property type="match status" value="1"/>
</dbReference>
<dbReference type="Proteomes" id="UP000036780">
    <property type="component" value="Unassembled WGS sequence"/>
</dbReference>
<feature type="domain" description="Sporulation membrane protein YtrI C-terminal" evidence="3">
    <location>
        <begin position="81"/>
        <end position="164"/>
    </location>
</feature>